<proteinExistence type="predicted"/>
<dbReference type="EMBL" id="BGPR01028631">
    <property type="protein sequence ID" value="GBN99903.1"/>
    <property type="molecule type" value="Genomic_DNA"/>
</dbReference>
<reference evidence="2 3" key="1">
    <citation type="journal article" date="2019" name="Sci. Rep.">
        <title>Orb-weaving spider Araneus ventricosus genome elucidates the spidroin gene catalogue.</title>
        <authorList>
            <person name="Kono N."/>
            <person name="Nakamura H."/>
            <person name="Ohtoshi R."/>
            <person name="Moran D.A.P."/>
            <person name="Shinohara A."/>
            <person name="Yoshida Y."/>
            <person name="Fujiwara M."/>
            <person name="Mori M."/>
            <person name="Tomita M."/>
            <person name="Arakawa K."/>
        </authorList>
    </citation>
    <scope>NUCLEOTIDE SEQUENCE [LARGE SCALE GENOMIC DNA]</scope>
</reference>
<sequence length="98" mass="11384">MQLVSNQVTCCYGALNLLQREIPDASSKISNVQQKVRLWFHESKPIITVQRIIRLKYGKYRPPSKTSIKRWYEQFKGTGNVYRRKGAGRPSISEEVVE</sequence>
<keyword evidence="3" id="KW-1185">Reference proteome</keyword>
<name>A0A4Y2TJI3_ARAVE</name>
<gene>
    <name evidence="2" type="ORF">AVEN_251465_1</name>
</gene>
<protein>
    <recommendedName>
        <fullName evidence="1">DUF4817 domain-containing protein</fullName>
    </recommendedName>
</protein>
<feature type="domain" description="DUF4817" evidence="1">
    <location>
        <begin position="37"/>
        <end position="81"/>
    </location>
</feature>
<comment type="caution">
    <text evidence="2">The sequence shown here is derived from an EMBL/GenBank/DDBJ whole genome shotgun (WGS) entry which is preliminary data.</text>
</comment>
<dbReference type="InterPro" id="IPR032135">
    <property type="entry name" value="DUF4817"/>
</dbReference>
<evidence type="ECO:0000313" key="2">
    <source>
        <dbReference type="EMBL" id="GBN99903.1"/>
    </source>
</evidence>
<dbReference type="Proteomes" id="UP000499080">
    <property type="component" value="Unassembled WGS sequence"/>
</dbReference>
<organism evidence="2 3">
    <name type="scientific">Araneus ventricosus</name>
    <name type="common">Orbweaver spider</name>
    <name type="synonym">Epeira ventricosa</name>
    <dbReference type="NCBI Taxonomy" id="182803"/>
    <lineage>
        <taxon>Eukaryota</taxon>
        <taxon>Metazoa</taxon>
        <taxon>Ecdysozoa</taxon>
        <taxon>Arthropoda</taxon>
        <taxon>Chelicerata</taxon>
        <taxon>Arachnida</taxon>
        <taxon>Araneae</taxon>
        <taxon>Araneomorphae</taxon>
        <taxon>Entelegynae</taxon>
        <taxon>Araneoidea</taxon>
        <taxon>Araneidae</taxon>
        <taxon>Araneus</taxon>
    </lineage>
</organism>
<dbReference type="Pfam" id="PF16087">
    <property type="entry name" value="DUF4817"/>
    <property type="match status" value="1"/>
</dbReference>
<dbReference type="AlphaFoldDB" id="A0A4Y2TJI3"/>
<accession>A0A4Y2TJI3</accession>
<evidence type="ECO:0000313" key="3">
    <source>
        <dbReference type="Proteomes" id="UP000499080"/>
    </source>
</evidence>
<evidence type="ECO:0000259" key="1">
    <source>
        <dbReference type="Pfam" id="PF16087"/>
    </source>
</evidence>
<dbReference type="OrthoDB" id="6460236at2759"/>